<evidence type="ECO:0000256" key="6">
    <source>
        <dbReference type="SAM" id="Phobius"/>
    </source>
</evidence>
<evidence type="ECO:0008006" key="9">
    <source>
        <dbReference type="Google" id="ProtNLM"/>
    </source>
</evidence>
<keyword evidence="4 6" id="KW-1133">Transmembrane helix</keyword>
<feature type="transmembrane region" description="Helical" evidence="6">
    <location>
        <begin position="490"/>
        <end position="511"/>
    </location>
</feature>
<name>A0A8S9X445_APOLU</name>
<comment type="caution">
    <text evidence="7">The sequence shown here is derived from an EMBL/GenBank/DDBJ whole genome shotgun (WGS) entry which is preliminary data.</text>
</comment>
<feature type="transmembrane region" description="Helical" evidence="6">
    <location>
        <begin position="706"/>
        <end position="724"/>
    </location>
</feature>
<dbReference type="InterPro" id="IPR013604">
    <property type="entry name" value="7TM_chemorcpt"/>
</dbReference>
<feature type="transmembrane region" description="Helical" evidence="6">
    <location>
        <begin position="434"/>
        <end position="455"/>
    </location>
</feature>
<proteinExistence type="predicted"/>
<sequence length="744" mass="86172">MHRTNTKVERGRYHRDGLIFQSDYFRISRAVLWMGLLFGRTPFYIKSGWLRFSYKSLPFVYALILAFANWFCLLYYIDYFHNTWNQTLGSNVSFSGVLFAILVFSQPFSTIFMVYSWAFEVPVIVRGYNSTAVLEEKISIVFPLYKQKPPKRNLVTFLIAFLFVVDLIIAYFLLKTRFTETPLVLILLIIVNVVVTLSYCVLWCFNCFFISKLAVKLNKYMLQCLQVRENCAFKIKTCRKIWISVWKQSQMNSQSIAVSLSFALVLYGMIFVVGCYGILTSIRNQNILETLEMSPYVVVSFTIIACVFETAYQASHKLGATFLDTMIILDKDRVDSECVEEIDKFVDTINRTRIAAITLKDYMTMDRTLVVSLCFGWTPYHIKSGWLRYRYTTIQFAYASCLAVANLSCLMYYHQEIIVTLKRALEENVTFSNVIFSVLVFILPFTTLIMLYSWFFEVAQIVECVNSMAILGKYISKVHPQCNRKPFTRLLVSCIIALILVSTPVVGYYLLIPHFGNSPTLVILQIIMNFSVNYSHSFLWCYNFYFIRDMAMQLNKHMLLCLQAEDICLQKIKTCRKIWISIWQQSQRFSHSIAITISFCLLTNCLIFVVGCYGHVVSLRNRDILAILELSPFVVYTFTSIFWIIEMPYQASNKLGNSLLRALIILDQDKMDHELIKEIDRFVKTITHTGNAAITLKDYTKMDRTLLISFLSYSLTYLIVLLQLQDQSQQPGIAGHIPSDNCTC</sequence>
<keyword evidence="2" id="KW-1003">Cell membrane</keyword>
<protein>
    <recommendedName>
        <fullName evidence="9">Gustatory receptor</fullName>
    </recommendedName>
</protein>
<feature type="transmembrane region" description="Helical" evidence="6">
    <location>
        <begin position="154"/>
        <end position="174"/>
    </location>
</feature>
<feature type="transmembrane region" description="Helical" evidence="6">
    <location>
        <begin position="593"/>
        <end position="618"/>
    </location>
</feature>
<evidence type="ECO:0000313" key="8">
    <source>
        <dbReference type="Proteomes" id="UP000466442"/>
    </source>
</evidence>
<reference evidence="7" key="1">
    <citation type="journal article" date="2021" name="Mol. Ecol. Resour.">
        <title>Apolygus lucorum genome provides insights into omnivorousness and mesophyll feeding.</title>
        <authorList>
            <person name="Liu Y."/>
            <person name="Liu H."/>
            <person name="Wang H."/>
            <person name="Huang T."/>
            <person name="Liu B."/>
            <person name="Yang B."/>
            <person name="Yin L."/>
            <person name="Li B."/>
            <person name="Zhang Y."/>
            <person name="Zhang S."/>
            <person name="Jiang F."/>
            <person name="Zhang X."/>
            <person name="Ren Y."/>
            <person name="Wang B."/>
            <person name="Wang S."/>
            <person name="Lu Y."/>
            <person name="Wu K."/>
            <person name="Fan W."/>
            <person name="Wang G."/>
        </authorList>
    </citation>
    <scope>NUCLEOTIDE SEQUENCE</scope>
    <source>
        <strain evidence="7">12Hb</strain>
    </source>
</reference>
<feature type="transmembrane region" description="Helical" evidence="6">
    <location>
        <begin position="624"/>
        <end position="645"/>
    </location>
</feature>
<dbReference type="AlphaFoldDB" id="A0A8S9X445"/>
<evidence type="ECO:0000256" key="4">
    <source>
        <dbReference type="ARBA" id="ARBA00022989"/>
    </source>
</evidence>
<feature type="transmembrane region" description="Helical" evidence="6">
    <location>
        <begin position="186"/>
        <end position="211"/>
    </location>
</feature>
<comment type="subcellular location">
    <subcellularLocation>
        <location evidence="1">Cell membrane</location>
        <topology evidence="1">Multi-pass membrane protein</topology>
    </subcellularLocation>
</comment>
<feature type="transmembrane region" description="Helical" evidence="6">
    <location>
        <begin position="57"/>
        <end position="77"/>
    </location>
</feature>
<feature type="transmembrane region" description="Helical" evidence="6">
    <location>
        <begin position="256"/>
        <end position="282"/>
    </location>
</feature>
<evidence type="ECO:0000256" key="2">
    <source>
        <dbReference type="ARBA" id="ARBA00022475"/>
    </source>
</evidence>
<feature type="transmembrane region" description="Helical" evidence="6">
    <location>
        <begin position="396"/>
        <end position="414"/>
    </location>
</feature>
<organism evidence="7 8">
    <name type="scientific">Apolygus lucorum</name>
    <name type="common">Small green plant bug</name>
    <name type="synonym">Lygocoris lucorum</name>
    <dbReference type="NCBI Taxonomy" id="248454"/>
    <lineage>
        <taxon>Eukaryota</taxon>
        <taxon>Metazoa</taxon>
        <taxon>Ecdysozoa</taxon>
        <taxon>Arthropoda</taxon>
        <taxon>Hexapoda</taxon>
        <taxon>Insecta</taxon>
        <taxon>Pterygota</taxon>
        <taxon>Neoptera</taxon>
        <taxon>Paraneoptera</taxon>
        <taxon>Hemiptera</taxon>
        <taxon>Heteroptera</taxon>
        <taxon>Panheteroptera</taxon>
        <taxon>Cimicomorpha</taxon>
        <taxon>Miridae</taxon>
        <taxon>Mirini</taxon>
        <taxon>Apolygus</taxon>
    </lineage>
</organism>
<gene>
    <name evidence="7" type="ORF">GE061_002081</name>
</gene>
<dbReference type="GO" id="GO:0005886">
    <property type="term" value="C:plasma membrane"/>
    <property type="evidence" value="ECO:0007669"/>
    <property type="project" value="UniProtKB-SubCell"/>
</dbReference>
<dbReference type="EMBL" id="WIXP02000010">
    <property type="protein sequence ID" value="KAF6203747.1"/>
    <property type="molecule type" value="Genomic_DNA"/>
</dbReference>
<evidence type="ECO:0000313" key="7">
    <source>
        <dbReference type="EMBL" id="KAF6203747.1"/>
    </source>
</evidence>
<evidence type="ECO:0000256" key="3">
    <source>
        <dbReference type="ARBA" id="ARBA00022692"/>
    </source>
</evidence>
<keyword evidence="5 6" id="KW-0472">Membrane</keyword>
<evidence type="ECO:0000256" key="1">
    <source>
        <dbReference type="ARBA" id="ARBA00004651"/>
    </source>
</evidence>
<evidence type="ECO:0000256" key="5">
    <source>
        <dbReference type="ARBA" id="ARBA00023136"/>
    </source>
</evidence>
<dbReference type="GO" id="GO:0050909">
    <property type="term" value="P:sensory perception of taste"/>
    <property type="evidence" value="ECO:0007669"/>
    <property type="project" value="InterPro"/>
</dbReference>
<dbReference type="Proteomes" id="UP000466442">
    <property type="component" value="Unassembled WGS sequence"/>
</dbReference>
<feature type="transmembrane region" description="Helical" evidence="6">
    <location>
        <begin position="523"/>
        <end position="547"/>
    </location>
</feature>
<keyword evidence="8" id="KW-1185">Reference proteome</keyword>
<feature type="transmembrane region" description="Helical" evidence="6">
    <location>
        <begin position="294"/>
        <end position="312"/>
    </location>
</feature>
<accession>A0A8S9X445</accession>
<feature type="transmembrane region" description="Helical" evidence="6">
    <location>
        <begin position="97"/>
        <end position="118"/>
    </location>
</feature>
<keyword evidence="3 6" id="KW-0812">Transmembrane</keyword>
<dbReference type="Pfam" id="PF08395">
    <property type="entry name" value="7tm_7"/>
    <property type="match status" value="1"/>
</dbReference>